<gene>
    <name evidence="1" type="ORF">RPERSI_LOCUS2225</name>
</gene>
<dbReference type="Proteomes" id="UP000789920">
    <property type="component" value="Unassembled WGS sequence"/>
</dbReference>
<sequence>MLKKPIKKSSSNQSQIKQAYELVTKDLLANLKKAKDGAIIKIGEVGTFQKKISRVRNTYGVYRYYRINFQASKSKPEPSGLMKMVGQSLPFLPLLFEQFTGQKIPQMGGTMFEIQMTLQQILANQQALNQRLLSLENNAVQQFTALNQQVQSIKSVRLTHQKETKAIDYSLQSEQQ</sequence>
<accession>A0ACA9L5J9</accession>
<evidence type="ECO:0000313" key="2">
    <source>
        <dbReference type="Proteomes" id="UP000789920"/>
    </source>
</evidence>
<evidence type="ECO:0000313" key="1">
    <source>
        <dbReference type="EMBL" id="CAG8510247.1"/>
    </source>
</evidence>
<reference evidence="1" key="1">
    <citation type="submission" date="2021-06" db="EMBL/GenBank/DDBJ databases">
        <authorList>
            <person name="Kallberg Y."/>
            <person name="Tangrot J."/>
            <person name="Rosling A."/>
        </authorList>
    </citation>
    <scope>NUCLEOTIDE SEQUENCE</scope>
    <source>
        <strain evidence="1">MA461A</strain>
    </source>
</reference>
<protein>
    <submittedName>
        <fullName evidence="1">32440_t:CDS:1</fullName>
    </submittedName>
</protein>
<organism evidence="1 2">
    <name type="scientific">Racocetra persica</name>
    <dbReference type="NCBI Taxonomy" id="160502"/>
    <lineage>
        <taxon>Eukaryota</taxon>
        <taxon>Fungi</taxon>
        <taxon>Fungi incertae sedis</taxon>
        <taxon>Mucoromycota</taxon>
        <taxon>Glomeromycotina</taxon>
        <taxon>Glomeromycetes</taxon>
        <taxon>Diversisporales</taxon>
        <taxon>Gigasporaceae</taxon>
        <taxon>Racocetra</taxon>
    </lineage>
</organism>
<proteinExistence type="predicted"/>
<dbReference type="EMBL" id="CAJVQC010002364">
    <property type="protein sequence ID" value="CAG8510247.1"/>
    <property type="molecule type" value="Genomic_DNA"/>
</dbReference>
<name>A0ACA9L5J9_9GLOM</name>
<comment type="caution">
    <text evidence="1">The sequence shown here is derived from an EMBL/GenBank/DDBJ whole genome shotgun (WGS) entry which is preliminary data.</text>
</comment>
<keyword evidence="2" id="KW-1185">Reference proteome</keyword>